<evidence type="ECO:0000256" key="1">
    <source>
        <dbReference type="ARBA" id="ARBA00004496"/>
    </source>
</evidence>
<dbReference type="PROSITE" id="PS51900">
    <property type="entry name" value="CB"/>
    <property type="match status" value="1"/>
</dbReference>
<dbReference type="GO" id="GO:0007059">
    <property type="term" value="P:chromosome segregation"/>
    <property type="evidence" value="ECO:0007669"/>
    <property type="project" value="UniProtKB-KW"/>
</dbReference>
<evidence type="ECO:0000256" key="5">
    <source>
        <dbReference type="ARBA" id="ARBA00022908"/>
    </source>
</evidence>
<dbReference type="SUPFAM" id="SSF56349">
    <property type="entry name" value="DNA breaking-rejoining enzymes"/>
    <property type="match status" value="1"/>
</dbReference>
<dbReference type="EMBL" id="FCON02000070">
    <property type="protein sequence ID" value="SAL77246.1"/>
    <property type="molecule type" value="Genomic_DNA"/>
</dbReference>
<keyword evidence="2" id="KW-0963">Cytoplasm</keyword>
<comment type="subcellular location">
    <subcellularLocation>
        <location evidence="1">Cytoplasm</location>
    </subcellularLocation>
</comment>
<dbReference type="OrthoDB" id="8610787at2"/>
<dbReference type="GO" id="GO:0006310">
    <property type="term" value="P:DNA recombination"/>
    <property type="evidence" value="ECO:0007669"/>
    <property type="project" value="UniProtKB-KW"/>
</dbReference>
<dbReference type="InterPro" id="IPR011010">
    <property type="entry name" value="DNA_brk_join_enz"/>
</dbReference>
<keyword evidence="3" id="KW-0132">Cell division</keyword>
<comment type="caution">
    <text evidence="12">The sequence shown here is derived from an EMBL/GenBank/DDBJ whole genome shotgun (WGS) entry which is preliminary data.</text>
</comment>
<keyword evidence="8" id="KW-0131">Cell cycle</keyword>
<dbReference type="InterPro" id="IPR013762">
    <property type="entry name" value="Integrase-like_cat_sf"/>
</dbReference>
<dbReference type="InterPro" id="IPR002104">
    <property type="entry name" value="Integrase_catalytic"/>
</dbReference>
<evidence type="ECO:0000313" key="13">
    <source>
        <dbReference type="Proteomes" id="UP000054770"/>
    </source>
</evidence>
<keyword evidence="6 9" id="KW-0238">DNA-binding</keyword>
<dbReference type="InterPro" id="IPR010998">
    <property type="entry name" value="Integrase_recombinase_N"/>
</dbReference>
<evidence type="ECO:0000256" key="2">
    <source>
        <dbReference type="ARBA" id="ARBA00022490"/>
    </source>
</evidence>
<keyword evidence="5" id="KW-0229">DNA integration</keyword>
<accession>A0A158K7Z6</accession>
<dbReference type="GO" id="GO:0015074">
    <property type="term" value="P:DNA integration"/>
    <property type="evidence" value="ECO:0007669"/>
    <property type="project" value="UniProtKB-KW"/>
</dbReference>
<dbReference type="Pfam" id="PF00589">
    <property type="entry name" value="Phage_integrase"/>
    <property type="match status" value="1"/>
</dbReference>
<evidence type="ECO:0000256" key="8">
    <source>
        <dbReference type="ARBA" id="ARBA00023306"/>
    </source>
</evidence>
<evidence type="ECO:0000256" key="7">
    <source>
        <dbReference type="ARBA" id="ARBA00023172"/>
    </source>
</evidence>
<reference evidence="12" key="1">
    <citation type="submission" date="2016-01" db="EMBL/GenBank/DDBJ databases">
        <authorList>
            <person name="Peeters C."/>
        </authorList>
    </citation>
    <scope>NUCLEOTIDE SEQUENCE [LARGE SCALE GENOMIC DNA]</scope>
    <source>
        <strain evidence="12">LMG 22940</strain>
    </source>
</reference>
<gene>
    <name evidence="12" type="ORF">AWB68_05159</name>
</gene>
<evidence type="ECO:0000256" key="4">
    <source>
        <dbReference type="ARBA" id="ARBA00022829"/>
    </source>
</evidence>
<keyword evidence="4" id="KW-0159">Chromosome partition</keyword>
<dbReference type="Proteomes" id="UP000054770">
    <property type="component" value="Unassembled WGS sequence"/>
</dbReference>
<dbReference type="PANTHER" id="PTHR30349:SF77">
    <property type="entry name" value="TYROSINE RECOMBINASE XERC"/>
    <property type="match status" value="1"/>
</dbReference>
<name>A0A158K7Z6_9BURK</name>
<evidence type="ECO:0000256" key="9">
    <source>
        <dbReference type="PROSITE-ProRule" id="PRU01248"/>
    </source>
</evidence>
<protein>
    <submittedName>
        <fullName evidence="12">Phage integrase</fullName>
    </submittedName>
</protein>
<dbReference type="InterPro" id="IPR044068">
    <property type="entry name" value="CB"/>
</dbReference>
<dbReference type="GO" id="GO:0051301">
    <property type="term" value="P:cell division"/>
    <property type="evidence" value="ECO:0007669"/>
    <property type="project" value="UniProtKB-KW"/>
</dbReference>
<dbReference type="PROSITE" id="PS51898">
    <property type="entry name" value="TYR_RECOMBINASE"/>
    <property type="match status" value="1"/>
</dbReference>
<organism evidence="12 13">
    <name type="scientific">Caballeronia choica</name>
    <dbReference type="NCBI Taxonomy" id="326476"/>
    <lineage>
        <taxon>Bacteria</taxon>
        <taxon>Pseudomonadati</taxon>
        <taxon>Pseudomonadota</taxon>
        <taxon>Betaproteobacteria</taxon>
        <taxon>Burkholderiales</taxon>
        <taxon>Burkholderiaceae</taxon>
        <taxon>Caballeronia</taxon>
    </lineage>
</organism>
<evidence type="ECO:0000259" key="10">
    <source>
        <dbReference type="PROSITE" id="PS51898"/>
    </source>
</evidence>
<dbReference type="Gene3D" id="1.10.443.10">
    <property type="entry name" value="Intergrase catalytic core"/>
    <property type="match status" value="1"/>
</dbReference>
<proteinExistence type="predicted"/>
<evidence type="ECO:0000259" key="11">
    <source>
        <dbReference type="PROSITE" id="PS51900"/>
    </source>
</evidence>
<dbReference type="InterPro" id="IPR050090">
    <property type="entry name" value="Tyrosine_recombinase_XerCD"/>
</dbReference>
<dbReference type="PANTHER" id="PTHR30349">
    <property type="entry name" value="PHAGE INTEGRASE-RELATED"/>
    <property type="match status" value="1"/>
</dbReference>
<evidence type="ECO:0000256" key="6">
    <source>
        <dbReference type="ARBA" id="ARBA00023125"/>
    </source>
</evidence>
<sequence>MTQVADLRLQRRFLLPIALVALLRLAHQVVERFLRAARRDPLAVDLEQRARLGGPQPLLGQFTGCALLLEFRRKIPPGRLQLTLQLGLFPLRALQLRFECFAGGRHRRHLLLEFGALRAGAVHCRRTAGQFLPQSVFSPSDAPGSALAPLERAQLPSELDGRHGLNRAIGVRAQIAADHDIDAIKAWLARFVESQATFDSYRKEAERLLLWSTVELRKPLSSLTHEDLLGYQRFLADPQPAARWVMHGRKVARAEPDWRPFAGPLSPASQRQAFVILNTLFAWLVTAGYLAGNPLSLSRQRARKSKPRVTRYLEDDLWQALKHSVEVMPRDTAREQEHHARVRWLISLLYLMGLRISEVVGNPMGGFFKRRDRDGQERWWLAITGKGNKERLLPATAELMAELARYRRHYDLPALPYPHEPTPLLLPIGGLHRPMTRGGVHLIVKQVFENAIDHLTSSGEPRERAAERLRQASAHWLRHTAGSHMMDGQVDLRYVRDNLGHASISTTSQYLHADDDDRHRATESGLKLNW</sequence>
<keyword evidence="7" id="KW-0233">DNA recombination</keyword>
<keyword evidence="13" id="KW-1185">Reference proteome</keyword>
<evidence type="ECO:0000313" key="12">
    <source>
        <dbReference type="EMBL" id="SAL77246.1"/>
    </source>
</evidence>
<feature type="domain" description="Core-binding (CB)" evidence="11">
    <location>
        <begin position="182"/>
        <end position="285"/>
    </location>
</feature>
<dbReference type="Gene3D" id="1.10.150.130">
    <property type="match status" value="1"/>
</dbReference>
<evidence type="ECO:0000256" key="3">
    <source>
        <dbReference type="ARBA" id="ARBA00022618"/>
    </source>
</evidence>
<dbReference type="AlphaFoldDB" id="A0A158K7Z6"/>
<dbReference type="GO" id="GO:0005737">
    <property type="term" value="C:cytoplasm"/>
    <property type="evidence" value="ECO:0007669"/>
    <property type="project" value="UniProtKB-SubCell"/>
</dbReference>
<feature type="domain" description="Tyr recombinase" evidence="10">
    <location>
        <begin position="308"/>
        <end position="524"/>
    </location>
</feature>
<dbReference type="GO" id="GO:0003677">
    <property type="term" value="F:DNA binding"/>
    <property type="evidence" value="ECO:0007669"/>
    <property type="project" value="UniProtKB-UniRule"/>
</dbReference>